<dbReference type="SUPFAM" id="SSF48403">
    <property type="entry name" value="Ankyrin repeat"/>
    <property type="match status" value="1"/>
</dbReference>
<proteinExistence type="predicted"/>
<dbReference type="Pfam" id="PF12796">
    <property type="entry name" value="Ank_2"/>
    <property type="match status" value="1"/>
</dbReference>
<evidence type="ECO:0000313" key="2">
    <source>
        <dbReference type="Proteomes" id="UP000823388"/>
    </source>
</evidence>
<dbReference type="AlphaFoldDB" id="A0A8T0PHA3"/>
<accession>A0A8T0PHA3</accession>
<dbReference type="PANTHER" id="PTHR24121:SF19">
    <property type="entry name" value="OS11G0247700 PROTEIN"/>
    <property type="match status" value="1"/>
</dbReference>
<comment type="caution">
    <text evidence="1">The sequence shown here is derived from an EMBL/GenBank/DDBJ whole genome shotgun (WGS) entry which is preliminary data.</text>
</comment>
<dbReference type="SMART" id="SM00248">
    <property type="entry name" value="ANK"/>
    <property type="match status" value="5"/>
</dbReference>
<sequence length="309" mass="31796">MADQVGSAASGGSSAVAVVAHMNSTPSSSSSAVVSCTSPAVHVNLELLEPATAIPGSDVRSTHAMASECSRVLLVGVTPLGNTCLHISSVHGHDGFCKNAVKMVGDTPSSSSSGAGAGAPMDGRLLEAATSGDAERLALVEHGVLLGATPQGNNCLHIASIHGHEELCKILLTLEVSRYLLAAVNGDGETPLLAAVARGRASLASVLLRSCRDQQLGEAILKQDKRGCNVLHHAIRGGHGELALELIEAEPALLRDVNDHEESPMFIAAMRNYADVVEKLLEVPEPAHGGSWGYNALHAAVRNGNAGET</sequence>
<dbReference type="Gene3D" id="1.25.40.20">
    <property type="entry name" value="Ankyrin repeat-containing domain"/>
    <property type="match status" value="2"/>
</dbReference>
<reference evidence="1" key="1">
    <citation type="submission" date="2020-05" db="EMBL/GenBank/DDBJ databases">
        <title>WGS assembly of Panicum virgatum.</title>
        <authorList>
            <person name="Lovell J.T."/>
            <person name="Jenkins J."/>
            <person name="Shu S."/>
            <person name="Juenger T.E."/>
            <person name="Schmutz J."/>
        </authorList>
    </citation>
    <scope>NUCLEOTIDE SEQUENCE</scope>
    <source>
        <strain evidence="1">AP13</strain>
    </source>
</reference>
<dbReference type="Proteomes" id="UP000823388">
    <property type="component" value="Chromosome 8K"/>
</dbReference>
<dbReference type="PANTHER" id="PTHR24121">
    <property type="entry name" value="NO MECHANORECEPTOR POTENTIAL C, ISOFORM D-RELATED"/>
    <property type="match status" value="1"/>
</dbReference>
<gene>
    <name evidence="1" type="ORF">PVAP13_8KG114205</name>
</gene>
<name>A0A8T0PHA3_PANVG</name>
<dbReference type="Pfam" id="PF00023">
    <property type="entry name" value="Ank"/>
    <property type="match status" value="1"/>
</dbReference>
<dbReference type="EMBL" id="CM029051">
    <property type="protein sequence ID" value="KAG2560970.1"/>
    <property type="molecule type" value="Genomic_DNA"/>
</dbReference>
<dbReference type="InterPro" id="IPR036770">
    <property type="entry name" value="Ankyrin_rpt-contain_sf"/>
</dbReference>
<dbReference type="InterPro" id="IPR002110">
    <property type="entry name" value="Ankyrin_rpt"/>
</dbReference>
<protein>
    <submittedName>
        <fullName evidence="1">Uncharacterized protein</fullName>
    </submittedName>
</protein>
<organism evidence="1 2">
    <name type="scientific">Panicum virgatum</name>
    <name type="common">Blackwell switchgrass</name>
    <dbReference type="NCBI Taxonomy" id="38727"/>
    <lineage>
        <taxon>Eukaryota</taxon>
        <taxon>Viridiplantae</taxon>
        <taxon>Streptophyta</taxon>
        <taxon>Embryophyta</taxon>
        <taxon>Tracheophyta</taxon>
        <taxon>Spermatophyta</taxon>
        <taxon>Magnoliopsida</taxon>
        <taxon>Liliopsida</taxon>
        <taxon>Poales</taxon>
        <taxon>Poaceae</taxon>
        <taxon>PACMAD clade</taxon>
        <taxon>Panicoideae</taxon>
        <taxon>Panicodae</taxon>
        <taxon>Paniceae</taxon>
        <taxon>Panicinae</taxon>
        <taxon>Panicum</taxon>
        <taxon>Panicum sect. Hiantes</taxon>
    </lineage>
</organism>
<keyword evidence="2" id="KW-1185">Reference proteome</keyword>
<evidence type="ECO:0000313" key="1">
    <source>
        <dbReference type="EMBL" id="KAG2560970.1"/>
    </source>
</evidence>